<dbReference type="OrthoDB" id="5505478at2"/>
<sequence>MQEGMRTIAELMAVAARTAPKAAGKDFIGLKILEGEDLAKLADEMVKYGKETGRKNFDRDGENVRRSDALLLVSLDRPAPLGLNCGACGEERCADLKSRSGPEFRGPLCAWRVIDLGIALGSAVKTASILNADNRIMYRVGVVAKKMGLIEGDLVVGIPISATGKNIYFDR</sequence>
<keyword evidence="3" id="KW-1185">Reference proteome</keyword>
<dbReference type="EMBL" id="BDGJ01000101">
    <property type="protein sequence ID" value="GAW92869.1"/>
    <property type="molecule type" value="Genomic_DNA"/>
</dbReference>
<comment type="caution">
    <text evidence="2">The sequence shown here is derived from an EMBL/GenBank/DDBJ whole genome shotgun (WGS) entry which is preliminary data.</text>
</comment>
<evidence type="ECO:0000313" key="3">
    <source>
        <dbReference type="Proteomes" id="UP000197032"/>
    </source>
</evidence>
<protein>
    <recommendedName>
        <fullName evidence="1">DUF2148 domain-containing protein</fullName>
    </recommendedName>
</protein>
<dbReference type="AlphaFoldDB" id="A0A1Z5HTK9"/>
<organism evidence="2 3">
    <name type="scientific">Calderihabitans maritimus</name>
    <dbReference type="NCBI Taxonomy" id="1246530"/>
    <lineage>
        <taxon>Bacteria</taxon>
        <taxon>Bacillati</taxon>
        <taxon>Bacillota</taxon>
        <taxon>Clostridia</taxon>
        <taxon>Neomoorellales</taxon>
        <taxon>Calderihabitantaceae</taxon>
        <taxon>Calderihabitans</taxon>
    </lineage>
</organism>
<reference evidence="3" key="1">
    <citation type="journal article" date="2017" name="Appl. Environ. Microbiol.">
        <title>Genomic analysis of Calderihabitans maritimus KKC1, a thermophilic hydrogenogenic carboxydotrophic bacterium isolated from marine sediment.</title>
        <authorList>
            <person name="Omae K."/>
            <person name="Yoneda Y."/>
            <person name="Fukuyama Y."/>
            <person name="Yoshida T."/>
            <person name="Sako Y."/>
        </authorList>
    </citation>
    <scope>NUCLEOTIDE SEQUENCE [LARGE SCALE GENOMIC DNA]</scope>
    <source>
        <strain evidence="3">KKC1</strain>
    </source>
</reference>
<evidence type="ECO:0000313" key="2">
    <source>
        <dbReference type="EMBL" id="GAW92869.1"/>
    </source>
</evidence>
<dbReference type="PANTHER" id="PTHR40101:SF1">
    <property type="entry name" value="4FE-4S DOMAIN-CONTAINING PROTEIN"/>
    <property type="match status" value="1"/>
</dbReference>
<dbReference type="RefSeq" id="WP_088554130.1">
    <property type="nucleotide sequence ID" value="NZ_BDGJ01000101.1"/>
</dbReference>
<accession>A0A1Z5HTK9</accession>
<dbReference type="InterPro" id="IPR019224">
    <property type="entry name" value="DUF2148"/>
</dbReference>
<dbReference type="PANTHER" id="PTHR40101">
    <property type="entry name" value="CONSERVED PROTEIN"/>
    <property type="match status" value="1"/>
</dbReference>
<feature type="domain" description="DUF2148" evidence="1">
    <location>
        <begin position="106"/>
        <end position="171"/>
    </location>
</feature>
<proteinExistence type="predicted"/>
<dbReference type="Pfam" id="PF09918">
    <property type="entry name" value="DUF2148"/>
    <property type="match status" value="1"/>
</dbReference>
<name>A0A1Z5HTK9_9FIRM</name>
<gene>
    <name evidence="2" type="ORF">KKC1_20170</name>
</gene>
<dbReference type="Proteomes" id="UP000197032">
    <property type="component" value="Unassembled WGS sequence"/>
</dbReference>
<evidence type="ECO:0000259" key="1">
    <source>
        <dbReference type="Pfam" id="PF09918"/>
    </source>
</evidence>